<dbReference type="CDD" id="cd00009">
    <property type="entry name" value="AAA"/>
    <property type="match status" value="1"/>
</dbReference>
<dbReference type="GO" id="GO:0016887">
    <property type="term" value="F:ATP hydrolysis activity"/>
    <property type="evidence" value="ECO:0007669"/>
    <property type="project" value="InterPro"/>
</dbReference>
<sequence>MKIVNFGSTFKIYGDDLKTFDQLPAATYKVDFHPMQGFSLEKIDNFESKEQKIYGSHQDKIDKVLRSYGKFERSLGIILSGHKGMGKSMFVQLIAEAVVAKGIPVIMVTKAYPGIADFIEEIDQEALVVFDEFEKMFNPRNDKAETQDNLLGLFDGTSQKKRMYAITVNDLYKVNEFMLSRPGRFHYHIRFDYPTATEIEIYLKDKIDPKYYGQIKQVVSFANRVKLNYDSLRAIAFELNEGYPFRAAIGDLNILATDSQRYDVKVTLGNGKVFDLKRKEINLFSEEVRLDGYMGGGDYFSLSFNPENIEEDLDKMTVDGDYVKTETTDQDGDPAEPVEIVSLVITKVQETGVNYKLAH</sequence>
<dbReference type="SUPFAM" id="SSF52540">
    <property type="entry name" value="P-loop containing nucleoside triphosphate hydrolases"/>
    <property type="match status" value="1"/>
</dbReference>
<dbReference type="InterPro" id="IPR003959">
    <property type="entry name" value="ATPase_AAA_core"/>
</dbReference>
<organism evidence="2 3">
    <name type="scientific">Bacillus phage Bcp1</name>
    <dbReference type="NCBI Taxonomy" id="584892"/>
    <lineage>
        <taxon>Viruses</taxon>
        <taxon>Duplodnaviria</taxon>
        <taxon>Heunggongvirae</taxon>
        <taxon>Uroviricota</taxon>
        <taxon>Caudoviricetes</taxon>
        <taxon>Herelleviridae</taxon>
        <taxon>Bastillevirinae</taxon>
        <taxon>Caeruleovirus</taxon>
        <taxon>Caeruleovirus Bcp1</taxon>
    </lineage>
</organism>
<dbReference type="KEGG" id="vg:19487428"/>
<dbReference type="GO" id="GO:0005524">
    <property type="term" value="F:ATP binding"/>
    <property type="evidence" value="ECO:0007669"/>
    <property type="project" value="InterPro"/>
</dbReference>
<evidence type="ECO:0000259" key="1">
    <source>
        <dbReference type="Pfam" id="PF00004"/>
    </source>
</evidence>
<dbReference type="InterPro" id="IPR027417">
    <property type="entry name" value="P-loop_NTPase"/>
</dbReference>
<reference evidence="2 3" key="1">
    <citation type="journal article" date="2014" name="Genome Announc.">
        <title>Complete Genome Sequence of Bacillus cereus Sensu Lato Bacteriophage Bcp1.</title>
        <authorList>
            <person name="Schuch R."/>
            <person name="Pelzek A.J."/>
            <person name="Fazzini M.M."/>
            <person name="Nelson D.C."/>
            <person name="Fischetti V.A."/>
        </authorList>
    </citation>
    <scope>NUCLEOTIDE SEQUENCE [LARGE SCALE GENOMIC DNA]</scope>
</reference>
<dbReference type="Pfam" id="PF00004">
    <property type="entry name" value="AAA"/>
    <property type="match status" value="1"/>
</dbReference>
<accession>X2JUT7</accession>
<proteinExistence type="predicted"/>
<evidence type="ECO:0000313" key="2">
    <source>
        <dbReference type="EMBL" id="AHN66696.1"/>
    </source>
</evidence>
<evidence type="ECO:0000313" key="3">
    <source>
        <dbReference type="Proteomes" id="UP000019744"/>
    </source>
</evidence>
<dbReference type="RefSeq" id="YP_009031504.1">
    <property type="nucleotide sequence ID" value="NC_024137.1"/>
</dbReference>
<feature type="domain" description="ATPase AAA-type core" evidence="1">
    <location>
        <begin position="77"/>
        <end position="193"/>
    </location>
</feature>
<name>X2JUT7_9CAUD</name>
<dbReference type="GeneID" id="19487428"/>
<dbReference type="EMBL" id="KJ451625">
    <property type="protein sequence ID" value="AHN66696.1"/>
    <property type="molecule type" value="Genomic_DNA"/>
</dbReference>
<dbReference type="Proteomes" id="UP000019744">
    <property type="component" value="Segment"/>
</dbReference>
<dbReference type="OrthoDB" id="3641at10239"/>
<gene>
    <name evidence="2" type="ORF">Bcp1_221</name>
</gene>
<dbReference type="Gene3D" id="3.40.50.300">
    <property type="entry name" value="P-loop containing nucleotide triphosphate hydrolases"/>
    <property type="match status" value="1"/>
</dbReference>
<keyword evidence="3" id="KW-1185">Reference proteome</keyword>
<protein>
    <submittedName>
        <fullName evidence="2">AAA superfamily ATPase</fullName>
    </submittedName>
</protein>